<dbReference type="AlphaFoldDB" id="A0A2M7G9P6"/>
<feature type="region of interest" description="Disordered" evidence="1">
    <location>
        <begin position="66"/>
        <end position="122"/>
    </location>
</feature>
<feature type="compositionally biased region" description="Polar residues" evidence="1">
    <location>
        <begin position="32"/>
        <end position="41"/>
    </location>
</feature>
<protein>
    <submittedName>
        <fullName evidence="2">Uncharacterized protein</fullName>
    </submittedName>
</protein>
<evidence type="ECO:0000313" key="2">
    <source>
        <dbReference type="EMBL" id="PIW18832.1"/>
    </source>
</evidence>
<evidence type="ECO:0000256" key="1">
    <source>
        <dbReference type="SAM" id="MobiDB-lite"/>
    </source>
</evidence>
<feature type="compositionally biased region" description="Polar residues" evidence="1">
    <location>
        <begin position="108"/>
        <end position="117"/>
    </location>
</feature>
<proteinExistence type="predicted"/>
<dbReference type="EMBL" id="PFFQ01000009">
    <property type="protein sequence ID" value="PIW18832.1"/>
    <property type="molecule type" value="Genomic_DNA"/>
</dbReference>
<dbReference type="Proteomes" id="UP000231019">
    <property type="component" value="Unassembled WGS sequence"/>
</dbReference>
<evidence type="ECO:0000313" key="3">
    <source>
        <dbReference type="Proteomes" id="UP000231019"/>
    </source>
</evidence>
<reference evidence="2 3" key="1">
    <citation type="submission" date="2017-09" db="EMBL/GenBank/DDBJ databases">
        <title>Depth-based differentiation of microbial function through sediment-hosted aquifers and enrichment of novel symbionts in the deep terrestrial subsurface.</title>
        <authorList>
            <person name="Probst A.J."/>
            <person name="Ladd B."/>
            <person name="Jarett J.K."/>
            <person name="Geller-Mcgrath D.E."/>
            <person name="Sieber C.M."/>
            <person name="Emerson J.B."/>
            <person name="Anantharaman K."/>
            <person name="Thomas B.C."/>
            <person name="Malmstrom R."/>
            <person name="Stieglmeier M."/>
            <person name="Klingl A."/>
            <person name="Woyke T."/>
            <person name="Ryan C.M."/>
            <person name="Banfield J.F."/>
        </authorList>
    </citation>
    <scope>NUCLEOTIDE SEQUENCE [LARGE SCALE GENOMIC DNA]</scope>
    <source>
        <strain evidence="2">CG17_big_fil_post_rev_8_21_14_2_50_48_46</strain>
    </source>
</reference>
<accession>A0A2M7G9P6</accession>
<comment type="caution">
    <text evidence="2">The sequence shown here is derived from an EMBL/GenBank/DDBJ whole genome shotgun (WGS) entry which is preliminary data.</text>
</comment>
<sequence>MDPLSARNLAQKMIPDPQKGVSHDRAADLGLTRSQIQTLDTHPQDGELTQAELAQALQENRLEIDPQSQTITQVKPRLAFVDEPTGPGPQRDLFPGYSALGTRDPKSQPLQGSNPGSYTPPAGISLDALTHKLTTPDQVTQLLQPFGSKIYDHDRADNGTGPGGAQSPEYTLEARKGICRDSHFLGAYILQENGYNARQTGYKSEGIQHAVLTYEGKNHEGFGMIEYGTHYSPEQIAKILGRPALSHEEAVQAVRPEAKIINVYSKPEANQTGYIERLHYTMGHMLYQDTMRLKHENSLEWDKAGGVKLEGALNENWGFKITADTGSSPDPTARNSVSAAVGYQTGNSDDWMRIAAGVQYRPEEGHHSIGPNQWESHPALMLGAHAEGQWTPLKKNLGENHQLRTTLGGELTGALALSQGEGTNASDGKTGAGWKMDQGLMAGMNHATLRLGQHLDGKLSEHFSYKTEAFIAPDIMAMGLGYGTGGKGIYSNVGVNGSLHYQNSGFGAYVGGQYLALQANNLEATGASTGISYSKGIFSVRSDNSFLDSPEGWRLRTTQAVDVKLTDSIKAYGYATQEQIFNSTYGHFKNDTGMNVGVGLQARF</sequence>
<name>A0A2M7G9P6_9BACT</name>
<gene>
    <name evidence="2" type="ORF">COW36_03380</name>
</gene>
<organism evidence="2 3">
    <name type="scientific">bacterium (Candidatus Blackallbacteria) CG17_big_fil_post_rev_8_21_14_2_50_48_46</name>
    <dbReference type="NCBI Taxonomy" id="2014261"/>
    <lineage>
        <taxon>Bacteria</taxon>
        <taxon>Candidatus Blackallbacteria</taxon>
    </lineage>
</organism>
<feature type="region of interest" description="Disordered" evidence="1">
    <location>
        <begin position="1"/>
        <end position="44"/>
    </location>
</feature>